<dbReference type="InterPro" id="IPR051347">
    <property type="entry name" value="Circadian_clock_KaiC-rel"/>
</dbReference>
<evidence type="ECO:0000313" key="9">
    <source>
        <dbReference type="EMBL" id="AKT43739.1"/>
    </source>
</evidence>
<keyword evidence="5" id="KW-0418">Kinase</keyword>
<keyword evidence="3" id="KW-0808">Transferase</keyword>
<dbReference type="InterPro" id="IPR027417">
    <property type="entry name" value="P-loop_NTPase"/>
</dbReference>
<evidence type="ECO:0000256" key="6">
    <source>
        <dbReference type="ARBA" id="ARBA00022801"/>
    </source>
</evidence>
<proteinExistence type="predicted"/>
<evidence type="ECO:0000259" key="8">
    <source>
        <dbReference type="PROSITE" id="PS51146"/>
    </source>
</evidence>
<evidence type="ECO:0000256" key="3">
    <source>
        <dbReference type="ARBA" id="ARBA00022679"/>
    </source>
</evidence>
<feature type="region of interest" description="Disordered" evidence="7">
    <location>
        <begin position="512"/>
        <end position="549"/>
    </location>
</feature>
<dbReference type="Proteomes" id="UP000067626">
    <property type="component" value="Chromosome"/>
</dbReference>
<feature type="domain" description="KaiC" evidence="8">
    <location>
        <begin position="270"/>
        <end position="505"/>
    </location>
</feature>
<protein>
    <recommendedName>
        <fullName evidence="1">non-specific serine/threonine protein kinase</fullName>
        <ecNumber evidence="1">2.7.11.1</ecNumber>
    </recommendedName>
</protein>
<evidence type="ECO:0000256" key="5">
    <source>
        <dbReference type="ARBA" id="ARBA00022777"/>
    </source>
</evidence>
<feature type="region of interest" description="Disordered" evidence="7">
    <location>
        <begin position="1"/>
        <end position="21"/>
    </location>
</feature>
<dbReference type="PANTHER" id="PTHR42926:SF1">
    <property type="entry name" value="CIRCADIAN CLOCK OSCILLATOR PROTEIN KAIC 1"/>
    <property type="match status" value="1"/>
</dbReference>
<evidence type="ECO:0000256" key="1">
    <source>
        <dbReference type="ARBA" id="ARBA00012513"/>
    </source>
</evidence>
<dbReference type="EMBL" id="CP012159">
    <property type="protein sequence ID" value="AKT43739.1"/>
    <property type="molecule type" value="Genomic_DNA"/>
</dbReference>
<organism evidence="9 10">
    <name type="scientific">Chondromyces crocatus</name>
    <dbReference type="NCBI Taxonomy" id="52"/>
    <lineage>
        <taxon>Bacteria</taxon>
        <taxon>Pseudomonadati</taxon>
        <taxon>Myxococcota</taxon>
        <taxon>Polyangia</taxon>
        <taxon>Polyangiales</taxon>
        <taxon>Polyangiaceae</taxon>
        <taxon>Chondromyces</taxon>
    </lineage>
</organism>
<dbReference type="GO" id="GO:0004674">
    <property type="term" value="F:protein serine/threonine kinase activity"/>
    <property type="evidence" value="ECO:0007669"/>
    <property type="project" value="UniProtKB-EC"/>
</dbReference>
<dbReference type="SUPFAM" id="SSF52540">
    <property type="entry name" value="P-loop containing nucleoside triphosphate hydrolases"/>
    <property type="match status" value="2"/>
</dbReference>
<dbReference type="InterPro" id="IPR014774">
    <property type="entry name" value="KaiC-like_dom"/>
</dbReference>
<evidence type="ECO:0000256" key="7">
    <source>
        <dbReference type="SAM" id="MobiDB-lite"/>
    </source>
</evidence>
<gene>
    <name evidence="9" type="ORF">CMC5_079740</name>
</gene>
<dbReference type="STRING" id="52.CMC5_079740"/>
<dbReference type="SMART" id="SM00382">
    <property type="entry name" value="AAA"/>
    <property type="match status" value="2"/>
</dbReference>
<dbReference type="PIRSF" id="PIRSF039117">
    <property type="entry name" value="KaiC"/>
    <property type="match status" value="1"/>
</dbReference>
<dbReference type="InterPro" id="IPR030665">
    <property type="entry name" value="KaiC"/>
</dbReference>
<keyword evidence="10" id="KW-1185">Reference proteome</keyword>
<keyword evidence="2" id="KW-0597">Phosphoprotein</keyword>
<dbReference type="AlphaFoldDB" id="A0A0K1ESG6"/>
<evidence type="ECO:0000313" key="10">
    <source>
        <dbReference type="Proteomes" id="UP000067626"/>
    </source>
</evidence>
<sequence length="549" mass="59742">MPSARRRSTARVQARGGASEVVQPAGAGAQAVVPRVASGVPRLDSILRGGFLRGGMYSVMGPPGSGKTLLGNQLCFHHAGVEGRRAIYVTLLAESHARMILHIRSMRFFRPELVGQAIQYVSAFAVLEQQGLGGLQELLRRSIREQGATVVVIDGLQAVQTYAESPLAFQKFLRELQAYAGLLDCTVLLLTPTTAAQAHAENAMVDGVLELSHGLFGARAVRELTVHKFRGSECLLGRHEVEIGPEGLIIHPRTEAQFDRPPARAVERRIRMPFGIAGLDEMLCGGIVSGSTTMLLGAPGAGKTLLGLQFLAHGASEGQPGMYFGFYETPPRLLEKAREVKIDLERHCASGLVEVQWQPPLEQHLDALAEQLIERIQARKVERLRVFIDGFAGFRSALVYPERLPRFFAALTHELRNLDVTTVFAEEADLCRAEIQLPDEVLAAVVENILVLRHVEVGSQLRRLLSIRKMRESDYEAAAREFRITDGGIVVASSFRSAERILAVRGGISRASGGLDVKGARGGASERKKPRGMRKSPGASGKRVAGRRS</sequence>
<keyword evidence="4" id="KW-0677">Repeat</keyword>
<dbReference type="Pfam" id="PF06745">
    <property type="entry name" value="ATPase"/>
    <property type="match status" value="2"/>
</dbReference>
<evidence type="ECO:0000256" key="4">
    <source>
        <dbReference type="ARBA" id="ARBA00022737"/>
    </source>
</evidence>
<dbReference type="InterPro" id="IPR003593">
    <property type="entry name" value="AAA+_ATPase"/>
</dbReference>
<dbReference type="PANTHER" id="PTHR42926">
    <property type="match status" value="1"/>
</dbReference>
<accession>A0A0K1ESG6</accession>
<dbReference type="EC" id="2.7.11.1" evidence="1"/>
<name>A0A0K1ESG6_CHOCO</name>
<dbReference type="Gene3D" id="3.40.50.300">
    <property type="entry name" value="P-loop containing nucleotide triphosphate hydrolases"/>
    <property type="match status" value="2"/>
</dbReference>
<dbReference type="InterPro" id="IPR010624">
    <property type="entry name" value="KaiC_dom"/>
</dbReference>
<keyword evidence="6" id="KW-0378">Hydrolase</keyword>
<dbReference type="PATRIC" id="fig|52.7.peg.8774"/>
<reference evidence="9 10" key="1">
    <citation type="submission" date="2015-07" db="EMBL/GenBank/DDBJ databases">
        <title>Genome analysis of myxobacterium Chondromyces crocatus Cm c5 reveals a high potential for natural compound synthesis and the genetic basis for the loss of fruiting body formation.</title>
        <authorList>
            <person name="Zaburannyi N."/>
            <person name="Bunk B."/>
            <person name="Maier J."/>
            <person name="Overmann J."/>
            <person name="Mueller R."/>
        </authorList>
    </citation>
    <scope>NUCLEOTIDE SEQUENCE [LARGE SCALE GENOMIC DNA]</scope>
    <source>
        <strain evidence="9 10">Cm c5</strain>
    </source>
</reference>
<evidence type="ECO:0000256" key="2">
    <source>
        <dbReference type="ARBA" id="ARBA00022553"/>
    </source>
</evidence>
<dbReference type="GO" id="GO:0016787">
    <property type="term" value="F:hydrolase activity"/>
    <property type="evidence" value="ECO:0007669"/>
    <property type="project" value="UniProtKB-KW"/>
</dbReference>
<dbReference type="GO" id="GO:0005524">
    <property type="term" value="F:ATP binding"/>
    <property type="evidence" value="ECO:0007669"/>
    <property type="project" value="InterPro"/>
</dbReference>
<dbReference type="PROSITE" id="PS51146">
    <property type="entry name" value="KAIC"/>
    <property type="match status" value="2"/>
</dbReference>
<feature type="domain" description="KaiC" evidence="8">
    <location>
        <begin position="34"/>
        <end position="264"/>
    </location>
</feature>
<dbReference type="KEGG" id="ccro:CMC5_079740"/>